<evidence type="ECO:0000313" key="8">
    <source>
        <dbReference type="Proteomes" id="UP000005240"/>
    </source>
</evidence>
<reference evidence="7 8" key="3">
    <citation type="journal article" date="2017" name="G3 (Bethesda)">
        <title>Comparative analysis highlights variable genome content of wheat rusts and divergence of the mating loci.</title>
        <authorList>
            <person name="Cuomo C.A."/>
            <person name="Bakkeren G."/>
            <person name="Khalil H.B."/>
            <person name="Panwar V."/>
            <person name="Joly D."/>
            <person name="Linning R."/>
            <person name="Sakthikumar S."/>
            <person name="Song X."/>
            <person name="Adiconis X."/>
            <person name="Fan L."/>
            <person name="Goldberg J.M."/>
            <person name="Levin J.Z."/>
            <person name="Young S."/>
            <person name="Zeng Q."/>
            <person name="Anikster Y."/>
            <person name="Bruce M."/>
            <person name="Wang M."/>
            <person name="Yin C."/>
            <person name="McCallum B."/>
            <person name="Szabo L.J."/>
            <person name="Hulbert S."/>
            <person name="Chen X."/>
            <person name="Fellers J.P."/>
        </authorList>
    </citation>
    <scope>NUCLEOTIDE SEQUENCE</scope>
    <source>
        <strain evidence="8">Isolate 1-1 / race 1 (BBBD)</strain>
        <strain evidence="7">isolate 1-1 / race 1 (BBBD)</strain>
    </source>
</reference>
<dbReference type="GO" id="GO:0005829">
    <property type="term" value="C:cytosol"/>
    <property type="evidence" value="ECO:0007669"/>
    <property type="project" value="TreeGrafter"/>
</dbReference>
<dbReference type="EnsemblFungi" id="PTTG_02453-t43_1">
    <property type="protein sequence ID" value="PTTG_02453-t43_1-p1"/>
    <property type="gene ID" value="PTTG_02453"/>
</dbReference>
<dbReference type="InterPro" id="IPR043129">
    <property type="entry name" value="ATPase_NBD"/>
</dbReference>
<dbReference type="InterPro" id="IPR042024">
    <property type="entry name" value="D-XK_euk"/>
</dbReference>
<feature type="compositionally biased region" description="Polar residues" evidence="5">
    <location>
        <begin position="559"/>
        <end position="568"/>
    </location>
</feature>
<dbReference type="GO" id="GO:0005524">
    <property type="term" value="F:ATP binding"/>
    <property type="evidence" value="ECO:0007669"/>
    <property type="project" value="UniProtKB-UniRule"/>
</dbReference>
<dbReference type="GO" id="GO:0005997">
    <property type="term" value="P:xylulose metabolic process"/>
    <property type="evidence" value="ECO:0007669"/>
    <property type="project" value="TreeGrafter"/>
</dbReference>
<dbReference type="CDD" id="cd07776">
    <property type="entry name" value="ASKHA_NBD_FGGY_SpXK-like"/>
    <property type="match status" value="1"/>
</dbReference>
<keyword evidence="8" id="KW-1185">Reference proteome</keyword>
<feature type="region of interest" description="Disordered" evidence="5">
    <location>
        <begin position="552"/>
        <end position="619"/>
    </location>
</feature>
<dbReference type="Proteomes" id="UP000005240">
    <property type="component" value="Unassembled WGS sequence"/>
</dbReference>
<dbReference type="Gene3D" id="3.30.420.40">
    <property type="match status" value="2"/>
</dbReference>
<keyword evidence="2 4" id="KW-0808">Transferase</keyword>
<organism evidence="6">
    <name type="scientific">Puccinia triticina (isolate 1-1 / race 1 (BBBD))</name>
    <name type="common">Brown leaf rust fungus</name>
    <dbReference type="NCBI Taxonomy" id="630390"/>
    <lineage>
        <taxon>Eukaryota</taxon>
        <taxon>Fungi</taxon>
        <taxon>Dikarya</taxon>
        <taxon>Basidiomycota</taxon>
        <taxon>Pucciniomycotina</taxon>
        <taxon>Pucciniomycetes</taxon>
        <taxon>Pucciniales</taxon>
        <taxon>Pucciniaceae</taxon>
        <taxon>Puccinia</taxon>
    </lineage>
</organism>
<dbReference type="PANTHER" id="PTHR10196:SF57">
    <property type="entry name" value="XYLULOSE KINASE"/>
    <property type="match status" value="1"/>
</dbReference>
<gene>
    <name evidence="6" type="ORF">PTTG_02453</name>
</gene>
<comment type="similarity">
    <text evidence="1 4">Belongs to the FGGY kinase family.</text>
</comment>
<keyword evidence="4" id="KW-0067">ATP-binding</keyword>
<dbReference type="EMBL" id="ADAS02000004">
    <property type="protein sequence ID" value="OAV98998.1"/>
    <property type="molecule type" value="Genomic_DNA"/>
</dbReference>
<comment type="catalytic activity">
    <reaction evidence="4">
        <text>D-xylulose + ATP = D-xylulose 5-phosphate + ADP + H(+)</text>
        <dbReference type="Rhea" id="RHEA:10964"/>
        <dbReference type="ChEBI" id="CHEBI:15378"/>
        <dbReference type="ChEBI" id="CHEBI:17140"/>
        <dbReference type="ChEBI" id="CHEBI:30616"/>
        <dbReference type="ChEBI" id="CHEBI:57737"/>
        <dbReference type="ChEBI" id="CHEBI:456216"/>
        <dbReference type="EC" id="2.7.1.17"/>
    </reaction>
</comment>
<dbReference type="VEuPathDB" id="FungiDB:PTTG_02453"/>
<sequence>MGLIIVDESLNVIFGECVKFDTDLPEYRTQNGCHTDGEVSTSPTHLHVKALDILLQKVSSQVELKRVKCISGSAPQHSSVWWSKAASALLSRLAPNKPLHEQLPPEQTWTLPNPPNFYDTSTDAQAQSLEWLIGGSEETARRSGVRAFCRFTGVQIMKVQQTRPNILEATDRISSASSFLSSLLLGSIAPLSESDAASMSLWSMNDKKWDPLVLNFIMGNDSSQSGTSNEATKLSQKLGKPYLDNSVSLGPIASYFVRRYGFSADCQIVGFLGHHQATFLSQPLKPRDVMICLGDCDSDSVLMPLPHYLPDSTRQILPNPVKSSSNFASHMPFMALLEYKDADLARHFLRDTYCNGSWHTFDTLVTLIAEGGTIGLDDKLYTFFWPHGELGSWQGISRFEAGQRIKEFKDQRVNPRSLLESQFLTMRLQLSRISQRLRNLGSIDETLATTYSLLGFNPYDHSVLPKRIIVMGKASGSRVMIDLLSSIMGVPVYQSVALSPITYSTVFLGNQLAITPAALGSCYKAAWTYSRQFNANQSYDDFLGERNIQRSKRLRSSDTRNTSTSLIQTPIARLEKSDVSTPSSLPDQRASGGPSSANAAPPIWNQDPASPDLSSDSTTPIVSILTDSKDMEDGLVKVAEPDEDSFQRYGGQVEEFARLENCIRRGVL</sequence>
<evidence type="ECO:0000256" key="2">
    <source>
        <dbReference type="ARBA" id="ARBA00022679"/>
    </source>
</evidence>
<name>A0A180H2Z1_PUCT1</name>
<accession>A0A180H2Z1</accession>
<dbReference type="PANTHER" id="PTHR10196">
    <property type="entry name" value="SUGAR KINASE"/>
    <property type="match status" value="1"/>
</dbReference>
<dbReference type="SUPFAM" id="SSF53067">
    <property type="entry name" value="Actin-like ATPase domain"/>
    <property type="match status" value="1"/>
</dbReference>
<dbReference type="EC" id="2.7.1.17" evidence="4"/>
<reference evidence="6" key="2">
    <citation type="submission" date="2016-05" db="EMBL/GenBank/DDBJ databases">
        <title>Comparative analysis highlights variable genome content of wheat rusts and divergence of the mating loci.</title>
        <authorList>
            <person name="Cuomo C.A."/>
            <person name="Bakkeren G."/>
            <person name="Szabo L."/>
            <person name="Khalil H."/>
            <person name="Joly D."/>
            <person name="Goldberg J."/>
            <person name="Young S."/>
            <person name="Zeng Q."/>
            <person name="Fellers J."/>
        </authorList>
    </citation>
    <scope>NUCLEOTIDE SEQUENCE [LARGE SCALE GENOMIC DNA]</scope>
    <source>
        <strain evidence="6">1-1 BBBD Race 1</strain>
    </source>
</reference>
<protein>
    <recommendedName>
        <fullName evidence="4">Xylulose kinase</fullName>
        <ecNumber evidence="4">2.7.1.17</ecNumber>
    </recommendedName>
</protein>
<evidence type="ECO:0000256" key="5">
    <source>
        <dbReference type="SAM" id="MobiDB-lite"/>
    </source>
</evidence>
<reference evidence="6" key="1">
    <citation type="submission" date="2009-11" db="EMBL/GenBank/DDBJ databases">
        <authorList>
            <consortium name="The Broad Institute Genome Sequencing Platform"/>
            <person name="Ward D."/>
            <person name="Feldgarden M."/>
            <person name="Earl A."/>
            <person name="Young S.K."/>
            <person name="Zeng Q."/>
            <person name="Koehrsen M."/>
            <person name="Alvarado L."/>
            <person name="Berlin A."/>
            <person name="Bochicchio J."/>
            <person name="Borenstein D."/>
            <person name="Chapman S.B."/>
            <person name="Chen Z."/>
            <person name="Engels R."/>
            <person name="Freedman E."/>
            <person name="Gellesch M."/>
            <person name="Goldberg J."/>
            <person name="Griggs A."/>
            <person name="Gujja S."/>
            <person name="Heilman E."/>
            <person name="Heiman D."/>
            <person name="Hepburn T."/>
            <person name="Howarth C."/>
            <person name="Jen D."/>
            <person name="Larson L."/>
            <person name="Lewis B."/>
            <person name="Mehta T."/>
            <person name="Park D."/>
            <person name="Pearson M."/>
            <person name="Roberts A."/>
            <person name="Saif S."/>
            <person name="Shea T."/>
            <person name="Shenoy N."/>
            <person name="Sisk P."/>
            <person name="Stolte C."/>
            <person name="Sykes S."/>
            <person name="Thomson T."/>
            <person name="Walk T."/>
            <person name="White J."/>
            <person name="Yandava C."/>
            <person name="Izard J."/>
            <person name="Baranova O.V."/>
            <person name="Blanton J.M."/>
            <person name="Tanner A.C."/>
            <person name="Dewhirst F.E."/>
            <person name="Haas B."/>
            <person name="Nusbaum C."/>
            <person name="Birren B."/>
        </authorList>
    </citation>
    <scope>NUCLEOTIDE SEQUENCE [LARGE SCALE GENOMIC DNA]</scope>
    <source>
        <strain evidence="6">1-1 BBBD Race 1</strain>
    </source>
</reference>
<dbReference type="GO" id="GO:0042732">
    <property type="term" value="P:D-xylose metabolic process"/>
    <property type="evidence" value="ECO:0007669"/>
    <property type="project" value="UniProtKB-UniRule"/>
</dbReference>
<evidence type="ECO:0000256" key="4">
    <source>
        <dbReference type="RuleBase" id="RU367058"/>
    </source>
</evidence>
<keyword evidence="3 4" id="KW-0418">Kinase</keyword>
<evidence type="ECO:0000256" key="1">
    <source>
        <dbReference type="ARBA" id="ARBA00009156"/>
    </source>
</evidence>
<evidence type="ECO:0000313" key="7">
    <source>
        <dbReference type="EnsemblFungi" id="PTTG_02453-t43_1-p1"/>
    </source>
</evidence>
<dbReference type="AlphaFoldDB" id="A0A180H2Z1"/>
<evidence type="ECO:0000313" key="6">
    <source>
        <dbReference type="EMBL" id="OAV98998.1"/>
    </source>
</evidence>
<reference evidence="7" key="4">
    <citation type="submission" date="2025-05" db="UniProtKB">
        <authorList>
            <consortium name="EnsemblFungi"/>
        </authorList>
    </citation>
    <scope>IDENTIFICATION</scope>
    <source>
        <strain evidence="7">isolate 1-1 / race 1 (BBBD)</strain>
    </source>
</reference>
<comment type="function">
    <text evidence="4">Highly specific D-xylulose kinase which participates in the catabolism of xylose. Xylose is a major component of hemicelluloses such as xylan. Most fungi utilize D-xylose via three enzymatic reactions, xylose reductase (XR), xylitol dehydrogenase (XDH), and xylulokinase, to form xylulose 5-phosphate, which enters pentose phosphate pathway.</text>
</comment>
<feature type="compositionally biased region" description="Low complexity" evidence="5">
    <location>
        <begin position="590"/>
        <end position="602"/>
    </location>
</feature>
<keyword evidence="4" id="KW-0119">Carbohydrate metabolism</keyword>
<dbReference type="OrthoDB" id="1728974at2759"/>
<keyword evidence="4" id="KW-0859">Xylose metabolism</keyword>
<proteinExistence type="inferred from homology"/>
<keyword evidence="4" id="KW-0547">Nucleotide-binding</keyword>
<dbReference type="GO" id="GO:0004856">
    <property type="term" value="F:D-xylulokinase activity"/>
    <property type="evidence" value="ECO:0007669"/>
    <property type="project" value="UniProtKB-UniRule"/>
</dbReference>
<evidence type="ECO:0000256" key="3">
    <source>
        <dbReference type="ARBA" id="ARBA00022777"/>
    </source>
</evidence>